<feature type="domain" description="ABC transporter" evidence="9">
    <location>
        <begin position="6"/>
        <end position="245"/>
    </location>
</feature>
<dbReference type="PROSITE" id="PS50893">
    <property type="entry name" value="ABC_TRANSPORTER_2"/>
    <property type="match status" value="2"/>
</dbReference>
<evidence type="ECO:0000256" key="2">
    <source>
        <dbReference type="ARBA" id="ARBA00022475"/>
    </source>
</evidence>
<keyword evidence="3" id="KW-0762">Sugar transport</keyword>
<accession>A0A927U9K5</accession>
<evidence type="ECO:0000259" key="9">
    <source>
        <dbReference type="PROSITE" id="PS50893"/>
    </source>
</evidence>
<feature type="domain" description="ABC transporter" evidence="9">
    <location>
        <begin position="257"/>
        <end position="500"/>
    </location>
</feature>
<dbReference type="InterPro" id="IPR003593">
    <property type="entry name" value="AAA+_ATPase"/>
</dbReference>
<evidence type="ECO:0000313" key="11">
    <source>
        <dbReference type="Proteomes" id="UP000766246"/>
    </source>
</evidence>
<evidence type="ECO:0000256" key="3">
    <source>
        <dbReference type="ARBA" id="ARBA00022597"/>
    </source>
</evidence>
<dbReference type="SUPFAM" id="SSF52540">
    <property type="entry name" value="P-loop containing nucleoside triphosphate hydrolases"/>
    <property type="match status" value="2"/>
</dbReference>
<evidence type="ECO:0000256" key="7">
    <source>
        <dbReference type="ARBA" id="ARBA00022967"/>
    </source>
</evidence>
<dbReference type="CDD" id="cd03215">
    <property type="entry name" value="ABC_Carb_Monos_II"/>
    <property type="match status" value="1"/>
</dbReference>
<evidence type="ECO:0000313" key="10">
    <source>
        <dbReference type="EMBL" id="MBE5919626.1"/>
    </source>
</evidence>
<keyword evidence="1" id="KW-0813">Transport</keyword>
<dbReference type="Pfam" id="PF00005">
    <property type="entry name" value="ABC_tran"/>
    <property type="match status" value="2"/>
</dbReference>
<dbReference type="InterPro" id="IPR017871">
    <property type="entry name" value="ABC_transporter-like_CS"/>
</dbReference>
<dbReference type="PANTHER" id="PTHR43790:SF3">
    <property type="entry name" value="D-ALLOSE IMPORT ATP-BINDING PROTEIN ALSA-RELATED"/>
    <property type="match status" value="1"/>
</dbReference>
<keyword evidence="5" id="KW-0547">Nucleotide-binding</keyword>
<gene>
    <name evidence="10" type="ORF">E7272_07245</name>
</gene>
<name>A0A927U9K5_9FIRM</name>
<keyword evidence="7" id="KW-1278">Translocase</keyword>
<dbReference type="PROSITE" id="PS00211">
    <property type="entry name" value="ABC_TRANSPORTER_1"/>
    <property type="match status" value="1"/>
</dbReference>
<dbReference type="SMART" id="SM00382">
    <property type="entry name" value="AAA"/>
    <property type="match status" value="1"/>
</dbReference>
<sequence length="500" mass="55077">MSEPILEMKNISKRFGSVVALNDVSLTVFPGEIRGLIGENGSGKSTISSIAAGMQKANSGQMVFKNNNWEPESMIDALSKGIGMVVQESGTIAGISVAENIFLGELNQFKNKFGIIDKKRLYREADKVLENIGITNVKSNILMQSLDFQERKLVEIAKVMMKKPDILVIDETSTALSHDGRTLMYSLIKRLKNENKSVIFISHDLDEIMTVCDTLTVLRDGKLIRTFEKEEFDADLIRTSMIGRELQGDYYRADYDATSEDAVALEGKSLNYGDKLKDVNIKLHKGEIVGIGGLSTCGMHYLGEALFGALALDSGEVVADSGKVIKSCHNAVGQKIGYVSKDRDTKSLCLEASIKDNISIAGMNIFKTKAGLVTSKNEKKYVSNQIKNLSIKCSSMNQQVSQLSGGNKQKVVFGKWIGCDSEILILDCPTRGVDIGVKQAMYQLMVQLKNEGKAILMISEELPELIGMSDRVLIMKDGQITKEFKRSKDLSEADVINYMI</sequence>
<dbReference type="Proteomes" id="UP000766246">
    <property type="component" value="Unassembled WGS sequence"/>
</dbReference>
<dbReference type="AlphaFoldDB" id="A0A927U9K5"/>
<evidence type="ECO:0000256" key="8">
    <source>
        <dbReference type="ARBA" id="ARBA00023136"/>
    </source>
</evidence>
<dbReference type="PANTHER" id="PTHR43790">
    <property type="entry name" value="CARBOHYDRATE TRANSPORT ATP-BINDING PROTEIN MG119-RELATED"/>
    <property type="match status" value="1"/>
</dbReference>
<dbReference type="InterPro" id="IPR027417">
    <property type="entry name" value="P-loop_NTPase"/>
</dbReference>
<dbReference type="GO" id="GO:0005524">
    <property type="term" value="F:ATP binding"/>
    <property type="evidence" value="ECO:0007669"/>
    <property type="project" value="UniProtKB-KW"/>
</dbReference>
<evidence type="ECO:0000256" key="5">
    <source>
        <dbReference type="ARBA" id="ARBA00022741"/>
    </source>
</evidence>
<evidence type="ECO:0000256" key="4">
    <source>
        <dbReference type="ARBA" id="ARBA00022737"/>
    </source>
</evidence>
<organism evidence="10 11">
    <name type="scientific">Pseudobutyrivibrio ruminis</name>
    <dbReference type="NCBI Taxonomy" id="46206"/>
    <lineage>
        <taxon>Bacteria</taxon>
        <taxon>Bacillati</taxon>
        <taxon>Bacillota</taxon>
        <taxon>Clostridia</taxon>
        <taxon>Lachnospirales</taxon>
        <taxon>Lachnospiraceae</taxon>
        <taxon>Pseudobutyrivibrio</taxon>
    </lineage>
</organism>
<dbReference type="CDD" id="cd03216">
    <property type="entry name" value="ABC_Carb_Monos_I"/>
    <property type="match status" value="1"/>
</dbReference>
<proteinExistence type="predicted"/>
<keyword evidence="6 10" id="KW-0067">ATP-binding</keyword>
<dbReference type="Gene3D" id="3.40.50.300">
    <property type="entry name" value="P-loop containing nucleotide triphosphate hydrolases"/>
    <property type="match status" value="2"/>
</dbReference>
<dbReference type="InterPro" id="IPR003439">
    <property type="entry name" value="ABC_transporter-like_ATP-bd"/>
</dbReference>
<evidence type="ECO:0000256" key="6">
    <source>
        <dbReference type="ARBA" id="ARBA00022840"/>
    </source>
</evidence>
<keyword evidence="8" id="KW-0472">Membrane</keyword>
<reference evidence="10" key="1">
    <citation type="submission" date="2019-04" db="EMBL/GenBank/DDBJ databases">
        <title>Evolution of Biomass-Degrading Anaerobic Consortia Revealed by Metagenomics.</title>
        <authorList>
            <person name="Peng X."/>
        </authorList>
    </citation>
    <scope>NUCLEOTIDE SEQUENCE</scope>
    <source>
        <strain evidence="10">SIG311</strain>
    </source>
</reference>
<keyword evidence="2" id="KW-1003">Cell membrane</keyword>
<dbReference type="GO" id="GO:0016887">
    <property type="term" value="F:ATP hydrolysis activity"/>
    <property type="evidence" value="ECO:0007669"/>
    <property type="project" value="InterPro"/>
</dbReference>
<protein>
    <submittedName>
        <fullName evidence="10">Sugar ABC transporter ATP-binding protein</fullName>
    </submittedName>
</protein>
<dbReference type="InterPro" id="IPR050107">
    <property type="entry name" value="ABC_carbohydrate_import_ATPase"/>
</dbReference>
<dbReference type="EMBL" id="SVER01000016">
    <property type="protein sequence ID" value="MBE5919626.1"/>
    <property type="molecule type" value="Genomic_DNA"/>
</dbReference>
<evidence type="ECO:0000256" key="1">
    <source>
        <dbReference type="ARBA" id="ARBA00022448"/>
    </source>
</evidence>
<comment type="caution">
    <text evidence="10">The sequence shown here is derived from an EMBL/GenBank/DDBJ whole genome shotgun (WGS) entry which is preliminary data.</text>
</comment>
<keyword evidence="4" id="KW-0677">Repeat</keyword>